<dbReference type="InterPro" id="IPR001054">
    <property type="entry name" value="A/G_cyclase"/>
</dbReference>
<evidence type="ECO:0000256" key="3">
    <source>
        <dbReference type="ARBA" id="ARBA00022737"/>
    </source>
</evidence>
<comment type="subcellular location">
    <subcellularLocation>
        <location evidence="1">Cell projection</location>
        <location evidence="1">Cilium</location>
        <location evidence="1">Flagellum</location>
    </subcellularLocation>
</comment>
<evidence type="ECO:0000256" key="4">
    <source>
        <dbReference type="ARBA" id="ARBA00022846"/>
    </source>
</evidence>
<feature type="domain" description="Guanylate cyclase" evidence="7">
    <location>
        <begin position="151"/>
        <end position="279"/>
    </location>
</feature>
<sequence length="344" mass="38586">MKRITYISSFARAISDEEIDELGRFSARNNRSRGVTGMLLCVNGLFFQIIEGREQAVSELFETIKLDPRHRDVLCLKTENALTERLFPKWSMETVNLDKVSDKVLLAMRVLLQNIGESHRIIEKYTQKSVIKALAQGINPLTLPVQRTEKIIFFGDIVGFSSISEAFPVEEAAEVVCHFLEVCSSTIVTHGGEVAKYIGDCVMAHFNPEQADDAIQASLDILWKLERLRQQAGKCRLLKFLYCGIGLSQGTVIQGNIGSSIKMDYTILGDAVNTSARLQSLTRNLSRSLVFTQSVKDGTRQDWRFVSCGQHQLKGKQVECDVYSLDEPIIDAIKIANDLALERH</sequence>
<organism evidence="9 10">
    <name type="scientific">Methylococcus geothermalis</name>
    <dbReference type="NCBI Taxonomy" id="2681310"/>
    <lineage>
        <taxon>Bacteria</taxon>
        <taxon>Pseudomonadati</taxon>
        <taxon>Pseudomonadota</taxon>
        <taxon>Gammaproteobacteria</taxon>
        <taxon>Methylococcales</taxon>
        <taxon>Methylococcaceae</taxon>
        <taxon>Methylococcus</taxon>
    </lineage>
</organism>
<dbReference type="KEGG" id="metu:GNH96_04860"/>
<feature type="domain" description="BLUF" evidence="8">
    <location>
        <begin position="1"/>
        <end position="93"/>
    </location>
</feature>
<evidence type="ECO:0000256" key="1">
    <source>
        <dbReference type="ARBA" id="ARBA00004230"/>
    </source>
</evidence>
<dbReference type="PROSITE" id="PS50125">
    <property type="entry name" value="GUANYLATE_CYCLASE_2"/>
    <property type="match status" value="1"/>
</dbReference>
<dbReference type="SMART" id="SM00044">
    <property type="entry name" value="CYCc"/>
    <property type="match status" value="1"/>
</dbReference>
<name>A0A858Q669_9GAMM</name>
<evidence type="ECO:0000256" key="2">
    <source>
        <dbReference type="ARBA" id="ARBA00011103"/>
    </source>
</evidence>
<accession>A0A858Q669</accession>
<protein>
    <submittedName>
        <fullName evidence="9">Family 3 adenylate cyclase</fullName>
    </submittedName>
</protein>
<dbReference type="GO" id="GO:0004016">
    <property type="term" value="F:adenylate cyclase activity"/>
    <property type="evidence" value="ECO:0007669"/>
    <property type="project" value="UniProtKB-ARBA"/>
</dbReference>
<evidence type="ECO:0000313" key="10">
    <source>
        <dbReference type="Proteomes" id="UP000503004"/>
    </source>
</evidence>
<evidence type="ECO:0000256" key="5">
    <source>
        <dbReference type="ARBA" id="ARBA00023069"/>
    </source>
</evidence>
<evidence type="ECO:0000259" key="7">
    <source>
        <dbReference type="PROSITE" id="PS50125"/>
    </source>
</evidence>
<keyword evidence="6" id="KW-0966">Cell projection</keyword>
<dbReference type="GO" id="GO:0009882">
    <property type="term" value="F:blue light photoreceptor activity"/>
    <property type="evidence" value="ECO:0007669"/>
    <property type="project" value="InterPro"/>
</dbReference>
<dbReference type="InterPro" id="IPR036046">
    <property type="entry name" value="Acylphosphatase-like_dom_sf"/>
</dbReference>
<evidence type="ECO:0000256" key="6">
    <source>
        <dbReference type="ARBA" id="ARBA00023273"/>
    </source>
</evidence>
<gene>
    <name evidence="9" type="ORF">GNH96_04860</name>
</gene>
<dbReference type="GO" id="GO:0071949">
    <property type="term" value="F:FAD binding"/>
    <property type="evidence" value="ECO:0007669"/>
    <property type="project" value="InterPro"/>
</dbReference>
<keyword evidence="3" id="KW-0677">Repeat</keyword>
<evidence type="ECO:0000313" key="9">
    <source>
        <dbReference type="EMBL" id="QJD29362.1"/>
    </source>
</evidence>
<dbReference type="SMART" id="SM01034">
    <property type="entry name" value="BLUF"/>
    <property type="match status" value="1"/>
</dbReference>
<dbReference type="InterPro" id="IPR007024">
    <property type="entry name" value="BLUF_domain"/>
</dbReference>
<keyword evidence="5" id="KW-0969">Cilium</keyword>
<dbReference type="Pfam" id="PF04940">
    <property type="entry name" value="BLUF"/>
    <property type="match status" value="1"/>
</dbReference>
<dbReference type="PANTHER" id="PTHR43081:SF1">
    <property type="entry name" value="ADENYLATE CYCLASE, TERMINAL-DIFFERENTIATION SPECIFIC"/>
    <property type="match status" value="1"/>
</dbReference>
<evidence type="ECO:0000259" key="8">
    <source>
        <dbReference type="PROSITE" id="PS50925"/>
    </source>
</evidence>
<dbReference type="PANTHER" id="PTHR43081">
    <property type="entry name" value="ADENYLATE CYCLASE, TERMINAL-DIFFERENTIATION SPECIFIC-RELATED"/>
    <property type="match status" value="1"/>
</dbReference>
<dbReference type="Gene3D" id="3.30.70.1230">
    <property type="entry name" value="Nucleotide cyclase"/>
    <property type="match status" value="1"/>
</dbReference>
<comment type="subunit">
    <text evidence="2">Heterotetramer of two alpha and two beta subunits.</text>
</comment>
<dbReference type="PROSITE" id="PS50925">
    <property type="entry name" value="BLUF"/>
    <property type="match status" value="1"/>
</dbReference>
<dbReference type="SUPFAM" id="SSF54975">
    <property type="entry name" value="Acylphosphatase/BLUF domain-like"/>
    <property type="match status" value="1"/>
</dbReference>
<dbReference type="EMBL" id="CP046565">
    <property type="protein sequence ID" value="QJD29362.1"/>
    <property type="molecule type" value="Genomic_DNA"/>
</dbReference>
<dbReference type="Gene3D" id="3.30.70.100">
    <property type="match status" value="1"/>
</dbReference>
<dbReference type="Proteomes" id="UP000503004">
    <property type="component" value="Chromosome"/>
</dbReference>
<keyword evidence="4" id="KW-0282">Flagellum</keyword>
<proteinExistence type="predicted"/>
<dbReference type="SUPFAM" id="SSF55073">
    <property type="entry name" value="Nucleotide cyclase"/>
    <property type="match status" value="1"/>
</dbReference>
<dbReference type="RefSeq" id="WP_169602651.1">
    <property type="nucleotide sequence ID" value="NZ_CP046565.1"/>
</dbReference>
<keyword evidence="10" id="KW-1185">Reference proteome</keyword>
<dbReference type="Pfam" id="PF00211">
    <property type="entry name" value="Guanylate_cyc"/>
    <property type="match status" value="1"/>
</dbReference>
<reference evidence="10" key="1">
    <citation type="submission" date="2019-12" db="EMBL/GenBank/DDBJ databases">
        <authorList>
            <person name="Awala S.I."/>
            <person name="Rhee S.K."/>
        </authorList>
    </citation>
    <scope>NUCLEOTIDE SEQUENCE [LARGE SCALE GENOMIC DNA]</scope>
    <source>
        <strain evidence="10">IM1</strain>
    </source>
</reference>
<dbReference type="CDD" id="cd07302">
    <property type="entry name" value="CHD"/>
    <property type="match status" value="1"/>
</dbReference>
<dbReference type="InterPro" id="IPR029787">
    <property type="entry name" value="Nucleotide_cyclase"/>
</dbReference>
<dbReference type="AlphaFoldDB" id="A0A858Q669"/>
<dbReference type="InterPro" id="IPR050697">
    <property type="entry name" value="Adenylyl/Guanylyl_Cyclase_3/4"/>
</dbReference>
<dbReference type="GO" id="GO:0009190">
    <property type="term" value="P:cyclic nucleotide biosynthetic process"/>
    <property type="evidence" value="ECO:0007669"/>
    <property type="project" value="InterPro"/>
</dbReference>